<evidence type="ECO:0000313" key="4">
    <source>
        <dbReference type="EMBL" id="THJ48191.1"/>
    </source>
</evidence>
<dbReference type="EMBL" id="SSXH01000662">
    <property type="protein sequence ID" value="THJ48191.1"/>
    <property type="molecule type" value="Genomic_DNA"/>
</dbReference>
<organism evidence="4 5">
    <name type="scientific">Candidatus Frankia alpina</name>
    <dbReference type="NCBI Taxonomy" id="2699483"/>
    <lineage>
        <taxon>Bacteria</taxon>
        <taxon>Bacillati</taxon>
        <taxon>Actinomycetota</taxon>
        <taxon>Actinomycetes</taxon>
        <taxon>Frankiales</taxon>
        <taxon>Frankiaceae</taxon>
        <taxon>Frankia</taxon>
    </lineage>
</organism>
<evidence type="ECO:0000313" key="5">
    <source>
        <dbReference type="Proteomes" id="UP000305282"/>
    </source>
</evidence>
<protein>
    <submittedName>
        <fullName evidence="4">ATP-binding protein</fullName>
    </submittedName>
</protein>
<dbReference type="AlphaFoldDB" id="A0A4S5CT28"/>
<dbReference type="SUPFAM" id="SSF52540">
    <property type="entry name" value="P-loop containing nucleoside triphosphate hydrolases"/>
    <property type="match status" value="1"/>
</dbReference>
<keyword evidence="1" id="KW-0547">Nucleotide-binding</keyword>
<feature type="domain" description="FtsK" evidence="3">
    <location>
        <begin position="336"/>
        <end position="505"/>
    </location>
</feature>
<dbReference type="InterPro" id="IPR027417">
    <property type="entry name" value="P-loop_NTPase"/>
</dbReference>
<accession>A0A4S5CT28</accession>
<keyword evidence="5" id="KW-1185">Reference proteome</keyword>
<evidence type="ECO:0000256" key="1">
    <source>
        <dbReference type="PROSITE-ProRule" id="PRU00289"/>
    </source>
</evidence>
<evidence type="ECO:0000256" key="2">
    <source>
        <dbReference type="SAM" id="MobiDB-lite"/>
    </source>
</evidence>
<dbReference type="OrthoDB" id="3908063at2"/>
<reference evidence="4 5" key="1">
    <citation type="submission" date="2019-04" db="EMBL/GenBank/DDBJ databases">
        <title>Draft genome sequences for three unisolated Alnus-infective Frankia Sp+ strains, AgTrS, AiOr and AvVan, the first sequenced Frankia strains able to sporulate in-planta.</title>
        <authorList>
            <person name="Bethencourt L."/>
            <person name="Vautrin F."/>
            <person name="Taib N."/>
            <person name="Dubost A."/>
            <person name="Castro-Garcia L."/>
            <person name="Imbaud O."/>
            <person name="Abrouk D."/>
            <person name="Fournier P."/>
            <person name="Briolay J."/>
            <person name="Nguyen A."/>
            <person name="Normand P."/>
            <person name="Fernandez M.P."/>
            <person name="Brochier-Armanet C."/>
            <person name="Herrera-Belaroussi A."/>
        </authorList>
    </citation>
    <scope>NUCLEOTIDE SEQUENCE [LARGE SCALE GENOMIC DNA]</scope>
    <source>
        <strain evidence="4 5">AvVan</strain>
    </source>
</reference>
<name>A0A4S5CT28_9ACTN</name>
<dbReference type="Proteomes" id="UP000305282">
    <property type="component" value="Unassembled WGS sequence"/>
</dbReference>
<evidence type="ECO:0000259" key="3">
    <source>
        <dbReference type="PROSITE" id="PS50901"/>
    </source>
</evidence>
<feature type="binding site" evidence="1">
    <location>
        <begin position="351"/>
        <end position="358"/>
    </location>
    <ligand>
        <name>ATP</name>
        <dbReference type="ChEBI" id="CHEBI:30616"/>
    </ligand>
</feature>
<proteinExistence type="predicted"/>
<keyword evidence="1 4" id="KW-0067">ATP-binding</keyword>
<sequence>MVAGVNQPARVQPVQPAAATTPATASSPAAVRVWRATSSTAVTVLDGLSPACAPFAAWWDTEAGRRRKLRTPEHQAVLADARQVRALAGVAVAQARSQCKTAREASANPLAARRRAARLAAKTAKGRRRAARAEVRAARVAYPAALYQRALQAHAAHVVPTSGVSAASWLSSQDWTTVWPASLSAGLLGLHAGALYLGRRHAAVAPAAPEESVSVEERQLLDRLHPEYWTAHAAGRGLAGTLTTPPTLGPGGIRCEVRLDGTWTVKALAAKADSIRALLGARTALRLRITGGARGGWAVLTLATRHATDGVSAAWTSARIPADPTAMSVGVDTETGEEVLVPFDERMLISGASGAGKSWSTRPLMATAHLRGDLVFLDGKGEEATLWDGVCRVAVTAAEINLVIDEVHAEMTRRAAVLKRRTLSRWDGPQLTVLIDEGQVVLAQVRRDKGRLQRLVELSSLGRSRGVVLWWATQCPVTDGAAPGVDEMIAPNLLTRFSLRVASST</sequence>
<feature type="non-terminal residue" evidence="4">
    <location>
        <position position="505"/>
    </location>
</feature>
<dbReference type="GO" id="GO:0005524">
    <property type="term" value="F:ATP binding"/>
    <property type="evidence" value="ECO:0007669"/>
    <property type="project" value="UniProtKB-UniRule"/>
</dbReference>
<comment type="caution">
    <text evidence="4">The sequence shown here is derived from an EMBL/GenBank/DDBJ whole genome shotgun (WGS) entry which is preliminary data.</text>
</comment>
<gene>
    <name evidence="4" type="ORF">E7Y31_19355</name>
</gene>
<dbReference type="CDD" id="cd01127">
    <property type="entry name" value="TrwB_TraG_TraD_VirD4"/>
    <property type="match status" value="1"/>
</dbReference>
<dbReference type="GO" id="GO:0003677">
    <property type="term" value="F:DNA binding"/>
    <property type="evidence" value="ECO:0007669"/>
    <property type="project" value="InterPro"/>
</dbReference>
<dbReference type="Gene3D" id="3.40.50.300">
    <property type="entry name" value="P-loop containing nucleotide triphosphate hydrolases"/>
    <property type="match status" value="1"/>
</dbReference>
<dbReference type="InterPro" id="IPR002543">
    <property type="entry name" value="FtsK_dom"/>
</dbReference>
<dbReference type="PROSITE" id="PS50901">
    <property type="entry name" value="FTSK"/>
    <property type="match status" value="1"/>
</dbReference>
<feature type="region of interest" description="Disordered" evidence="2">
    <location>
        <begin position="1"/>
        <end position="27"/>
    </location>
</feature>